<sequence>MRADAQRNIDAIAAAAVDCLSRDPDASVNEIAMAAGVGRVTLYGHFPSRADLVDAAFARAIEDGDAILTAVDLDGDPRAAMTRLIDASWQLVNQFRSLLVAAQHTLPPGRIRDLHAEPADRMRGLIARGQADGVFRTDLPDSWLISVIQNVMHGAADENHRRPPQTRRRGRFHLRHGPCRPHPTGPPRSIGFATTAPRVPVLGSIRSAHAWSERRHRVQPNSRGHLKG</sequence>
<evidence type="ECO:0000256" key="1">
    <source>
        <dbReference type="ARBA" id="ARBA00023015"/>
    </source>
</evidence>
<accession>A0A3D9ZVL7</accession>
<keyword evidence="1" id="KW-0805">Transcription regulation</keyword>
<keyword evidence="8" id="KW-1185">Reference proteome</keyword>
<keyword evidence="2 4" id="KW-0238">DNA-binding</keyword>
<gene>
    <name evidence="7" type="ORF">DFJ67_7298</name>
</gene>
<protein>
    <submittedName>
        <fullName evidence="7">TetR family transcriptional regulator</fullName>
    </submittedName>
</protein>
<dbReference type="EMBL" id="QUMQ01000001">
    <property type="protein sequence ID" value="REG01218.1"/>
    <property type="molecule type" value="Genomic_DNA"/>
</dbReference>
<dbReference type="InterPro" id="IPR001647">
    <property type="entry name" value="HTH_TetR"/>
</dbReference>
<dbReference type="PANTHER" id="PTHR30055:SF234">
    <property type="entry name" value="HTH-TYPE TRANSCRIPTIONAL REGULATOR BETI"/>
    <property type="match status" value="1"/>
</dbReference>
<feature type="domain" description="HTH tetR-type" evidence="6">
    <location>
        <begin position="6"/>
        <end position="64"/>
    </location>
</feature>
<dbReference type="GO" id="GO:0000976">
    <property type="term" value="F:transcription cis-regulatory region binding"/>
    <property type="evidence" value="ECO:0007669"/>
    <property type="project" value="TreeGrafter"/>
</dbReference>
<organism evidence="7 8">
    <name type="scientific">Asanoa ferruginea</name>
    <dbReference type="NCBI Taxonomy" id="53367"/>
    <lineage>
        <taxon>Bacteria</taxon>
        <taxon>Bacillati</taxon>
        <taxon>Actinomycetota</taxon>
        <taxon>Actinomycetes</taxon>
        <taxon>Micromonosporales</taxon>
        <taxon>Micromonosporaceae</taxon>
        <taxon>Asanoa</taxon>
    </lineage>
</organism>
<evidence type="ECO:0000256" key="3">
    <source>
        <dbReference type="ARBA" id="ARBA00023163"/>
    </source>
</evidence>
<feature type="compositionally biased region" description="Basic residues" evidence="5">
    <location>
        <begin position="162"/>
        <end position="179"/>
    </location>
</feature>
<dbReference type="PROSITE" id="PS50977">
    <property type="entry name" value="HTH_TETR_2"/>
    <property type="match status" value="1"/>
</dbReference>
<evidence type="ECO:0000256" key="5">
    <source>
        <dbReference type="SAM" id="MobiDB-lite"/>
    </source>
</evidence>
<evidence type="ECO:0000259" key="6">
    <source>
        <dbReference type="PROSITE" id="PS50977"/>
    </source>
</evidence>
<dbReference type="SUPFAM" id="SSF48498">
    <property type="entry name" value="Tetracyclin repressor-like, C-terminal domain"/>
    <property type="match status" value="1"/>
</dbReference>
<keyword evidence="3" id="KW-0804">Transcription</keyword>
<reference evidence="7 8" key="1">
    <citation type="submission" date="2018-08" db="EMBL/GenBank/DDBJ databases">
        <title>Sequencing the genomes of 1000 actinobacteria strains.</title>
        <authorList>
            <person name="Klenk H.-P."/>
        </authorList>
    </citation>
    <scope>NUCLEOTIDE SEQUENCE [LARGE SCALE GENOMIC DNA]</scope>
    <source>
        <strain evidence="7 8">DSM 44099</strain>
    </source>
</reference>
<evidence type="ECO:0000313" key="8">
    <source>
        <dbReference type="Proteomes" id="UP000256913"/>
    </source>
</evidence>
<dbReference type="GO" id="GO:0003700">
    <property type="term" value="F:DNA-binding transcription factor activity"/>
    <property type="evidence" value="ECO:0007669"/>
    <property type="project" value="TreeGrafter"/>
</dbReference>
<evidence type="ECO:0000256" key="2">
    <source>
        <dbReference type="ARBA" id="ARBA00023125"/>
    </source>
</evidence>
<feature type="DNA-binding region" description="H-T-H motif" evidence="4">
    <location>
        <begin position="27"/>
        <end position="46"/>
    </location>
</feature>
<feature type="region of interest" description="Disordered" evidence="5">
    <location>
        <begin position="155"/>
        <end position="194"/>
    </location>
</feature>
<dbReference type="AlphaFoldDB" id="A0A3D9ZVL7"/>
<comment type="caution">
    <text evidence="7">The sequence shown here is derived from an EMBL/GenBank/DDBJ whole genome shotgun (WGS) entry which is preliminary data.</text>
</comment>
<dbReference type="PANTHER" id="PTHR30055">
    <property type="entry name" value="HTH-TYPE TRANSCRIPTIONAL REGULATOR RUTR"/>
    <property type="match status" value="1"/>
</dbReference>
<dbReference type="InterPro" id="IPR036271">
    <property type="entry name" value="Tet_transcr_reg_TetR-rel_C_sf"/>
</dbReference>
<dbReference type="Pfam" id="PF00440">
    <property type="entry name" value="TetR_N"/>
    <property type="match status" value="1"/>
</dbReference>
<dbReference type="SUPFAM" id="SSF46689">
    <property type="entry name" value="Homeodomain-like"/>
    <property type="match status" value="1"/>
</dbReference>
<name>A0A3D9ZVL7_9ACTN</name>
<dbReference type="RefSeq" id="WP_244940450.1">
    <property type="nucleotide sequence ID" value="NZ_QUMQ01000001.1"/>
</dbReference>
<dbReference type="InterPro" id="IPR009057">
    <property type="entry name" value="Homeodomain-like_sf"/>
</dbReference>
<evidence type="ECO:0000313" key="7">
    <source>
        <dbReference type="EMBL" id="REG01218.1"/>
    </source>
</evidence>
<proteinExistence type="predicted"/>
<evidence type="ECO:0000256" key="4">
    <source>
        <dbReference type="PROSITE-ProRule" id="PRU00335"/>
    </source>
</evidence>
<dbReference type="InterPro" id="IPR050109">
    <property type="entry name" value="HTH-type_TetR-like_transc_reg"/>
</dbReference>
<dbReference type="Proteomes" id="UP000256913">
    <property type="component" value="Unassembled WGS sequence"/>
</dbReference>
<dbReference type="Gene3D" id="1.10.357.10">
    <property type="entry name" value="Tetracycline Repressor, domain 2"/>
    <property type="match status" value="1"/>
</dbReference>